<gene>
    <name evidence="3" type="ORF">GALMADRAFT_230371</name>
</gene>
<feature type="region of interest" description="Disordered" evidence="1">
    <location>
        <begin position="449"/>
        <end position="490"/>
    </location>
</feature>
<evidence type="ECO:0000259" key="2">
    <source>
        <dbReference type="Pfam" id="PF24764"/>
    </source>
</evidence>
<proteinExistence type="predicted"/>
<protein>
    <recommendedName>
        <fullName evidence="2">Integrase core domain-containing protein</fullName>
    </recommendedName>
</protein>
<dbReference type="HOGENOM" id="CLU_038374_0_1_1"/>
<dbReference type="Proteomes" id="UP000027222">
    <property type="component" value="Unassembled WGS sequence"/>
</dbReference>
<dbReference type="EMBL" id="KL142399">
    <property type="protein sequence ID" value="KDR70020.1"/>
    <property type="molecule type" value="Genomic_DNA"/>
</dbReference>
<evidence type="ECO:0000313" key="4">
    <source>
        <dbReference type="Proteomes" id="UP000027222"/>
    </source>
</evidence>
<reference evidence="4" key="1">
    <citation type="journal article" date="2014" name="Proc. Natl. Acad. Sci. U.S.A.">
        <title>Extensive sampling of basidiomycete genomes demonstrates inadequacy of the white-rot/brown-rot paradigm for wood decay fungi.</title>
        <authorList>
            <person name="Riley R."/>
            <person name="Salamov A.A."/>
            <person name="Brown D.W."/>
            <person name="Nagy L.G."/>
            <person name="Floudas D."/>
            <person name="Held B.W."/>
            <person name="Levasseur A."/>
            <person name="Lombard V."/>
            <person name="Morin E."/>
            <person name="Otillar R."/>
            <person name="Lindquist E.A."/>
            <person name="Sun H."/>
            <person name="LaButti K.M."/>
            <person name="Schmutz J."/>
            <person name="Jabbour D."/>
            <person name="Luo H."/>
            <person name="Baker S.E."/>
            <person name="Pisabarro A.G."/>
            <person name="Walton J.D."/>
            <person name="Blanchette R.A."/>
            <person name="Henrissat B."/>
            <person name="Martin F."/>
            <person name="Cullen D."/>
            <person name="Hibbett D.S."/>
            <person name="Grigoriev I.V."/>
        </authorList>
    </citation>
    <scope>NUCLEOTIDE SEQUENCE [LARGE SCALE GENOMIC DNA]</scope>
    <source>
        <strain evidence="4">CBS 339.88</strain>
    </source>
</reference>
<name>A0A067SGG1_GALM3</name>
<feature type="domain" description="Integrase core" evidence="2">
    <location>
        <begin position="117"/>
        <end position="292"/>
    </location>
</feature>
<dbReference type="InterPro" id="IPR058913">
    <property type="entry name" value="Integrase_dom_put"/>
</dbReference>
<feature type="compositionally biased region" description="Acidic residues" evidence="1">
    <location>
        <begin position="449"/>
        <end position="462"/>
    </location>
</feature>
<feature type="compositionally biased region" description="Acidic residues" evidence="1">
    <location>
        <begin position="470"/>
        <end position="490"/>
    </location>
</feature>
<dbReference type="PANTHER" id="PTHR46177:SF1">
    <property type="entry name" value="INTEGRASE CATALYTIC DOMAIN-CONTAINING PROTEIN"/>
    <property type="match status" value="1"/>
</dbReference>
<evidence type="ECO:0000256" key="1">
    <source>
        <dbReference type="SAM" id="MobiDB-lite"/>
    </source>
</evidence>
<evidence type="ECO:0000313" key="3">
    <source>
        <dbReference type="EMBL" id="KDR70020.1"/>
    </source>
</evidence>
<dbReference type="AlphaFoldDB" id="A0A067SGG1"/>
<dbReference type="Pfam" id="PF24764">
    <property type="entry name" value="rva_4"/>
    <property type="match status" value="1"/>
</dbReference>
<keyword evidence="4" id="KW-1185">Reference proteome</keyword>
<accession>A0A067SGG1</accession>
<organism evidence="3 4">
    <name type="scientific">Galerina marginata (strain CBS 339.88)</name>
    <dbReference type="NCBI Taxonomy" id="685588"/>
    <lineage>
        <taxon>Eukaryota</taxon>
        <taxon>Fungi</taxon>
        <taxon>Dikarya</taxon>
        <taxon>Basidiomycota</taxon>
        <taxon>Agaricomycotina</taxon>
        <taxon>Agaricomycetes</taxon>
        <taxon>Agaricomycetidae</taxon>
        <taxon>Agaricales</taxon>
        <taxon>Agaricineae</taxon>
        <taxon>Strophariaceae</taxon>
        <taxon>Galerina</taxon>
    </lineage>
</organism>
<dbReference type="OrthoDB" id="5946233at2759"/>
<dbReference type="STRING" id="685588.A0A067SGG1"/>
<dbReference type="PANTHER" id="PTHR46177">
    <property type="entry name" value="INTEGRASE CATALYTIC DOMAIN-CONTAINING PROTEIN"/>
    <property type="match status" value="1"/>
</dbReference>
<sequence>MQLSDKEILDIIQQDHIDQDRHGIGITSFRKIRAKLGLLRTRQQKHTLDSIRSPIVELRERFPKAGVREMKNILFWEKGMCVGRRLITAYFKLYESDLLRERKQGRLKRRRFWAAGVNDILAVDQHDKWKRFGLALHTGIDPFVGKVQWMKVWWTNNNPKLILSYYLEIVEKHGFMPMVTQSDPGSENYGIANAHTTLRHWHDPSLAGTIQHRWMRQKKNVMPEIAWSQLRRRFTPGFEDILEYGVANGIYDSSRILDELVFRWVFIPWMQKELDAWCTRINNSRKRKDRNKILPHGVPNLIYDSPHRFGCLDFKINVQPEAVEHVRNLYAPADDPVFELVPAEFAHHAQVLYESMGKPVVTWKNVWDVYSELLRRFENLEIAIQSIAEWELRREEIEVQESLEPVALPPMYALPQGRELLGGQDVVDKEGNYYMGGVNNGLGLDRLDSDEFEIGDETDDEQPDPRPTDYEDIEVVFTDEEVDSEQDDEW</sequence>